<dbReference type="InterPro" id="IPR014044">
    <property type="entry name" value="CAP_dom"/>
</dbReference>
<reference evidence="4 6" key="1">
    <citation type="submission" date="2020-12" db="EMBL/GenBank/DDBJ databases">
        <title>strain FJAT-54423T represents a novel species of the genus Brevibacillus.</title>
        <authorList>
            <person name="Tang R."/>
        </authorList>
    </citation>
    <scope>NUCLEOTIDE SEQUENCE [LARGE SCALE GENOMIC DNA]</scope>
    <source>
        <strain evidence="4 6">FJAT-54423</strain>
    </source>
</reference>
<accession>A0A7T5ELQ5</accession>
<evidence type="ECO:0000256" key="1">
    <source>
        <dbReference type="SAM" id="MobiDB-lite"/>
    </source>
</evidence>
<evidence type="ECO:0000313" key="6">
    <source>
        <dbReference type="Proteomes" id="UP000595847"/>
    </source>
</evidence>
<dbReference type="PANTHER" id="PTHR31157">
    <property type="entry name" value="SCP DOMAIN-CONTAINING PROTEIN"/>
    <property type="match status" value="1"/>
</dbReference>
<dbReference type="Proteomes" id="UP000677234">
    <property type="component" value="Chromosome"/>
</dbReference>
<sequence>MKKWLWIGVFALSAAGIGKLYPADGSSMILASIQPVKLYWDGKEVTAPDKPGYYPTQSGDQPATLSYKGNMYIPLTLAGRLENKPVKQDHTAAFVGQAPVGGDDQAAGARSGSGKADGEPPQMHAADGAQSGQPATRRSDAAAPADSSAKQPAPSSPATAARTAAARESVKTAAETTLFGIALGMTEADVIESLGRPDREEPSGLGYQWLIYNRNPARYLQVGIMDGKVVDLYSNAAEVKLGQVGIGTSLSALGRQYKLQPTLSFSYQRAQVQITNQPSLRPLVIEDGIPRIFYLDKQNRDKVTGIRLIDTLILMRGGYYETRWTYQGEAPHFDPPPLTIKQQEAVNAAREKQVLDLVNVIRYRYNLPKVQWSEQAAQVARGHSQDMKNHDYFDHVSATTGMDPFERLRKAGLSYSMAGENIAAGYPDSIEAHESWMNSLGHRKNVLEKGFTHLGVGVKADYYTQAFLTPKP</sequence>
<dbReference type="Pfam" id="PF00188">
    <property type="entry name" value="CAP"/>
    <property type="match status" value="1"/>
</dbReference>
<evidence type="ECO:0000313" key="7">
    <source>
        <dbReference type="Proteomes" id="UP000677234"/>
    </source>
</evidence>
<dbReference type="InterPro" id="IPR035940">
    <property type="entry name" value="CAP_sf"/>
</dbReference>
<evidence type="ECO:0000313" key="4">
    <source>
        <dbReference type="EMBL" id="QQE74899.1"/>
    </source>
</evidence>
<evidence type="ECO:0000313" key="5">
    <source>
        <dbReference type="EMBL" id="QUO41983.1"/>
    </source>
</evidence>
<dbReference type="RefSeq" id="WP_198828467.1">
    <property type="nucleotide sequence ID" value="NZ_CP066308.1"/>
</dbReference>
<evidence type="ECO:0000259" key="2">
    <source>
        <dbReference type="Pfam" id="PF00188"/>
    </source>
</evidence>
<dbReference type="EMBL" id="CP073708">
    <property type="protein sequence ID" value="QUO41983.1"/>
    <property type="molecule type" value="Genomic_DNA"/>
</dbReference>
<protein>
    <submittedName>
        <fullName evidence="4">Secretion protein</fullName>
    </submittedName>
</protein>
<gene>
    <name evidence="4" type="ORF">JD108_02655</name>
    <name evidence="5" type="ORF">KDJ56_02655</name>
</gene>
<feature type="region of interest" description="Disordered" evidence="1">
    <location>
        <begin position="96"/>
        <end position="167"/>
    </location>
</feature>
<evidence type="ECO:0000259" key="3">
    <source>
        <dbReference type="Pfam" id="PF14504"/>
    </source>
</evidence>
<organism evidence="4 6">
    <name type="scientific">Brevibacillus composti</name>
    <dbReference type="NCBI Taxonomy" id="2796470"/>
    <lineage>
        <taxon>Bacteria</taxon>
        <taxon>Bacillati</taxon>
        <taxon>Bacillota</taxon>
        <taxon>Bacilli</taxon>
        <taxon>Bacillales</taxon>
        <taxon>Paenibacillaceae</taxon>
        <taxon>Brevibacillus</taxon>
    </lineage>
</organism>
<dbReference type="EMBL" id="CP066308">
    <property type="protein sequence ID" value="QQE74899.1"/>
    <property type="molecule type" value="Genomic_DNA"/>
</dbReference>
<feature type="domain" description="SCP" evidence="2">
    <location>
        <begin position="355"/>
        <end position="465"/>
    </location>
</feature>
<feature type="domain" description="CAP-associated" evidence="3">
    <location>
        <begin position="183"/>
        <end position="320"/>
    </location>
</feature>
<dbReference type="Proteomes" id="UP000595847">
    <property type="component" value="Chromosome"/>
</dbReference>
<dbReference type="Pfam" id="PF14504">
    <property type="entry name" value="CAP_assoc_N"/>
    <property type="match status" value="1"/>
</dbReference>
<dbReference type="Gene3D" id="3.40.33.10">
    <property type="entry name" value="CAP"/>
    <property type="match status" value="1"/>
</dbReference>
<dbReference type="KEGG" id="bcop:JD108_02655"/>
<name>A0A7T5ELQ5_9BACL</name>
<dbReference type="AlphaFoldDB" id="A0A7T5ELQ5"/>
<reference evidence="5" key="2">
    <citation type="submission" date="2021-04" db="EMBL/GenBank/DDBJ databases">
        <title>Brevibacillus composti FJAT-54423, complete genome.</title>
        <authorList>
            <person name="Tang R."/>
        </authorList>
    </citation>
    <scope>NUCLEOTIDE SEQUENCE</scope>
    <source>
        <strain evidence="5">FJAT-54424</strain>
    </source>
</reference>
<proteinExistence type="predicted"/>
<keyword evidence="7" id="KW-1185">Reference proteome</keyword>
<dbReference type="CDD" id="cd05379">
    <property type="entry name" value="CAP_bacterial"/>
    <property type="match status" value="1"/>
</dbReference>
<dbReference type="PANTHER" id="PTHR31157:SF26">
    <property type="entry name" value="SCP-LIKE EXTRACELLULAR PROTEIN"/>
    <property type="match status" value="1"/>
</dbReference>
<dbReference type="SUPFAM" id="SSF55797">
    <property type="entry name" value="PR-1-like"/>
    <property type="match status" value="1"/>
</dbReference>
<dbReference type="InterPro" id="IPR029410">
    <property type="entry name" value="CAP_assoc"/>
</dbReference>
<feature type="compositionally biased region" description="Low complexity" evidence="1">
    <location>
        <begin position="141"/>
        <end position="167"/>
    </location>
</feature>